<dbReference type="PROSITE" id="PS50109">
    <property type="entry name" value="HIS_KIN"/>
    <property type="match status" value="1"/>
</dbReference>
<protein>
    <recommendedName>
        <fullName evidence="3">histidine kinase</fullName>
        <ecNumber evidence="3">2.7.13.3</ecNumber>
    </recommendedName>
</protein>
<dbReference type="SUPFAM" id="SSF158472">
    <property type="entry name" value="HAMP domain-like"/>
    <property type="match status" value="1"/>
</dbReference>
<dbReference type="InterPro" id="IPR003660">
    <property type="entry name" value="HAMP_dom"/>
</dbReference>
<dbReference type="Pfam" id="PF02518">
    <property type="entry name" value="HATPase_c"/>
    <property type="match status" value="1"/>
</dbReference>
<evidence type="ECO:0000256" key="1">
    <source>
        <dbReference type="ARBA" id="ARBA00000085"/>
    </source>
</evidence>
<feature type="transmembrane region" description="Helical" evidence="10">
    <location>
        <begin position="29"/>
        <end position="49"/>
    </location>
</feature>
<dbReference type="Gene3D" id="1.10.287.130">
    <property type="match status" value="1"/>
</dbReference>
<dbReference type="SMART" id="SM00387">
    <property type="entry name" value="HATPase_c"/>
    <property type="match status" value="1"/>
</dbReference>
<comment type="caution">
    <text evidence="13">The sequence shown here is derived from an EMBL/GenBank/DDBJ whole genome shotgun (WGS) entry which is preliminary data.</text>
</comment>
<dbReference type="InterPro" id="IPR005467">
    <property type="entry name" value="His_kinase_dom"/>
</dbReference>
<dbReference type="PANTHER" id="PTHR45436:SF5">
    <property type="entry name" value="SENSOR HISTIDINE KINASE TRCS"/>
    <property type="match status" value="1"/>
</dbReference>
<dbReference type="SUPFAM" id="SSF47384">
    <property type="entry name" value="Homodimeric domain of signal transducing histidine kinase"/>
    <property type="match status" value="1"/>
</dbReference>
<dbReference type="Proteomes" id="UP000597444">
    <property type="component" value="Unassembled WGS sequence"/>
</dbReference>
<dbReference type="FunFam" id="1.10.287.130:FF:000001">
    <property type="entry name" value="Two-component sensor histidine kinase"/>
    <property type="match status" value="1"/>
</dbReference>
<evidence type="ECO:0000259" key="11">
    <source>
        <dbReference type="PROSITE" id="PS50109"/>
    </source>
</evidence>
<organism evidence="13 14">
    <name type="scientific">Reticulibacter mediterranei</name>
    <dbReference type="NCBI Taxonomy" id="2778369"/>
    <lineage>
        <taxon>Bacteria</taxon>
        <taxon>Bacillati</taxon>
        <taxon>Chloroflexota</taxon>
        <taxon>Ktedonobacteria</taxon>
        <taxon>Ktedonobacterales</taxon>
        <taxon>Reticulibacteraceae</taxon>
        <taxon>Reticulibacter</taxon>
    </lineage>
</organism>
<dbReference type="InterPro" id="IPR050428">
    <property type="entry name" value="TCS_sensor_his_kinase"/>
</dbReference>
<evidence type="ECO:0000256" key="6">
    <source>
        <dbReference type="ARBA" id="ARBA00022692"/>
    </source>
</evidence>
<dbReference type="EMBL" id="BNJK01000001">
    <property type="protein sequence ID" value="GHO93368.1"/>
    <property type="molecule type" value="Genomic_DNA"/>
</dbReference>
<dbReference type="InterPro" id="IPR003661">
    <property type="entry name" value="HisK_dim/P_dom"/>
</dbReference>
<comment type="catalytic activity">
    <reaction evidence="1">
        <text>ATP + protein L-histidine = ADP + protein N-phospho-L-histidine.</text>
        <dbReference type="EC" id="2.7.13.3"/>
    </reaction>
</comment>
<keyword evidence="4" id="KW-0597">Phosphoprotein</keyword>
<keyword evidence="14" id="KW-1185">Reference proteome</keyword>
<keyword evidence="8 10" id="KW-1133">Transmembrane helix</keyword>
<dbReference type="GO" id="GO:0000155">
    <property type="term" value="F:phosphorelay sensor kinase activity"/>
    <property type="evidence" value="ECO:0007669"/>
    <property type="project" value="InterPro"/>
</dbReference>
<evidence type="ECO:0000313" key="14">
    <source>
        <dbReference type="Proteomes" id="UP000597444"/>
    </source>
</evidence>
<keyword evidence="10" id="KW-0472">Membrane</keyword>
<dbReference type="SUPFAM" id="SSF55874">
    <property type="entry name" value="ATPase domain of HSP90 chaperone/DNA topoisomerase II/histidine kinase"/>
    <property type="match status" value="1"/>
</dbReference>
<dbReference type="AlphaFoldDB" id="A0A8J3N2C9"/>
<evidence type="ECO:0000259" key="12">
    <source>
        <dbReference type="PROSITE" id="PS50885"/>
    </source>
</evidence>
<dbReference type="PANTHER" id="PTHR45436">
    <property type="entry name" value="SENSOR HISTIDINE KINASE YKOH"/>
    <property type="match status" value="1"/>
</dbReference>
<proteinExistence type="predicted"/>
<feature type="domain" description="Histidine kinase" evidence="11">
    <location>
        <begin position="148"/>
        <end position="370"/>
    </location>
</feature>
<dbReference type="InterPro" id="IPR003594">
    <property type="entry name" value="HATPase_dom"/>
</dbReference>
<keyword evidence="9" id="KW-0902">Two-component regulatory system</keyword>
<dbReference type="CDD" id="cd00082">
    <property type="entry name" value="HisKA"/>
    <property type="match status" value="1"/>
</dbReference>
<feature type="transmembrane region" description="Helical" evidence="10">
    <location>
        <begin position="55"/>
        <end position="80"/>
    </location>
</feature>
<evidence type="ECO:0000256" key="10">
    <source>
        <dbReference type="SAM" id="Phobius"/>
    </source>
</evidence>
<evidence type="ECO:0000256" key="5">
    <source>
        <dbReference type="ARBA" id="ARBA00022679"/>
    </source>
</evidence>
<accession>A0A8J3N2C9</accession>
<dbReference type="Gene3D" id="6.10.340.10">
    <property type="match status" value="1"/>
</dbReference>
<dbReference type="EC" id="2.7.13.3" evidence="3"/>
<dbReference type="SMART" id="SM00388">
    <property type="entry name" value="HisKA"/>
    <property type="match status" value="1"/>
</dbReference>
<sequence length="370" mass="41143">MEALLDSHSPKSEFPGWLRPFFSLRMQLTLVYGMVLALVVVVICLLTYQRVTPPYIVVPAAIITVVGGALITFVFTSLLLRPLSRVTDAAQAIAIGDLQQRKRLPLRLPPQDEVDRLAGSLHEMVTRLERAEEMQRVAESRFQRFFADASHQLRTPLTSIRGFTEVLLRGAKDDPETAQRILSRMKGEVERMTRLINDILTLARLDDGRPLKTQYLDLLQMASAGVAQARNRLNDERKISLVVETQDTVGLQADKDRIKQLLFILLDNAVKHGRPAPDGEITLYLGKTNKQALIRVIDNGEIDKEDLEHIFDAFYKGHHKYSVASNGATVGAGLGLTVASAIVRAHNGSITVCSDPDIGTEFRVMLPCVD</sequence>
<evidence type="ECO:0000256" key="8">
    <source>
        <dbReference type="ARBA" id="ARBA00022989"/>
    </source>
</evidence>
<dbReference type="SMART" id="SM00304">
    <property type="entry name" value="HAMP"/>
    <property type="match status" value="1"/>
</dbReference>
<evidence type="ECO:0000256" key="2">
    <source>
        <dbReference type="ARBA" id="ARBA00004370"/>
    </source>
</evidence>
<evidence type="ECO:0000256" key="4">
    <source>
        <dbReference type="ARBA" id="ARBA00022553"/>
    </source>
</evidence>
<keyword evidence="6 10" id="KW-0812">Transmembrane</keyword>
<name>A0A8J3N2C9_9CHLR</name>
<dbReference type="PROSITE" id="PS50885">
    <property type="entry name" value="HAMP"/>
    <property type="match status" value="1"/>
</dbReference>
<feature type="domain" description="HAMP" evidence="12">
    <location>
        <begin position="77"/>
        <end position="133"/>
    </location>
</feature>
<dbReference type="Pfam" id="PF00672">
    <property type="entry name" value="HAMP"/>
    <property type="match status" value="1"/>
</dbReference>
<gene>
    <name evidence="13" type="ORF">KSF_034160</name>
</gene>
<dbReference type="GO" id="GO:0005886">
    <property type="term" value="C:plasma membrane"/>
    <property type="evidence" value="ECO:0007669"/>
    <property type="project" value="TreeGrafter"/>
</dbReference>
<comment type="subcellular location">
    <subcellularLocation>
        <location evidence="2">Membrane</location>
    </subcellularLocation>
</comment>
<dbReference type="CDD" id="cd06225">
    <property type="entry name" value="HAMP"/>
    <property type="match status" value="1"/>
</dbReference>
<dbReference type="InterPro" id="IPR036890">
    <property type="entry name" value="HATPase_C_sf"/>
</dbReference>
<evidence type="ECO:0000256" key="3">
    <source>
        <dbReference type="ARBA" id="ARBA00012438"/>
    </source>
</evidence>
<evidence type="ECO:0000256" key="7">
    <source>
        <dbReference type="ARBA" id="ARBA00022777"/>
    </source>
</evidence>
<dbReference type="InterPro" id="IPR036097">
    <property type="entry name" value="HisK_dim/P_sf"/>
</dbReference>
<dbReference type="Gene3D" id="3.30.565.10">
    <property type="entry name" value="Histidine kinase-like ATPase, C-terminal domain"/>
    <property type="match status" value="1"/>
</dbReference>
<evidence type="ECO:0000256" key="9">
    <source>
        <dbReference type="ARBA" id="ARBA00023012"/>
    </source>
</evidence>
<reference evidence="13" key="1">
    <citation type="submission" date="2020-10" db="EMBL/GenBank/DDBJ databases">
        <title>Taxonomic study of unclassified bacteria belonging to the class Ktedonobacteria.</title>
        <authorList>
            <person name="Yabe S."/>
            <person name="Wang C.M."/>
            <person name="Zheng Y."/>
            <person name="Sakai Y."/>
            <person name="Cavaletti L."/>
            <person name="Monciardini P."/>
            <person name="Donadio S."/>
        </authorList>
    </citation>
    <scope>NUCLEOTIDE SEQUENCE</scope>
    <source>
        <strain evidence="13">ID150040</strain>
    </source>
</reference>
<dbReference type="Pfam" id="PF00512">
    <property type="entry name" value="HisKA"/>
    <property type="match status" value="1"/>
</dbReference>
<keyword evidence="5" id="KW-0808">Transferase</keyword>
<keyword evidence="7" id="KW-0418">Kinase</keyword>
<evidence type="ECO:0000313" key="13">
    <source>
        <dbReference type="EMBL" id="GHO93368.1"/>
    </source>
</evidence>